<evidence type="ECO:0000256" key="1">
    <source>
        <dbReference type="SAM" id="Phobius"/>
    </source>
</evidence>
<evidence type="ECO:0000313" key="3">
    <source>
        <dbReference type="Proteomes" id="UP000013024"/>
    </source>
</evidence>
<evidence type="ECO:0000313" key="2">
    <source>
        <dbReference type="EMBL" id="ENV98998.1"/>
    </source>
</evidence>
<sequence>MEACIVNWDLVIKFIQIIIPLGIALFVYHVWHKQKGKEVVANEVKELLKNILEEMTIISLLRYETQKDLKLIEEKIERLNNLTQINMRSALFIENCLHEKELDMLFTNYNMVSTDTYVLLRNNALKAKDPKEYMHFNIQSRIDLNAYNKPTEAIIKKLSPLAIYTKKISLKKFK</sequence>
<organism evidence="2 3">
    <name type="scientific">Acinetobacter calcoaceticus DSM 30006 = CIP 81.8</name>
    <dbReference type="NCBI Taxonomy" id="981331"/>
    <lineage>
        <taxon>Bacteria</taxon>
        <taxon>Pseudomonadati</taxon>
        <taxon>Pseudomonadota</taxon>
        <taxon>Gammaproteobacteria</taxon>
        <taxon>Moraxellales</taxon>
        <taxon>Moraxellaceae</taxon>
        <taxon>Acinetobacter</taxon>
        <taxon>Acinetobacter calcoaceticus/baumannii complex</taxon>
    </lineage>
</organism>
<proteinExistence type="predicted"/>
<protein>
    <recommendedName>
        <fullName evidence="4">DUF4760 domain-containing protein</fullName>
    </recommendedName>
</protein>
<reference evidence="2 3" key="1">
    <citation type="submission" date="2013-02" db="EMBL/GenBank/DDBJ databases">
        <title>The Genome Sequence of Acinetobacter calcoaceticus CIP 81.8.</title>
        <authorList>
            <consortium name="The Broad Institute Genome Sequencing Platform"/>
            <consortium name="The Broad Institute Genome Sequencing Center for Infectious Disease"/>
            <person name="Cerqueira G."/>
            <person name="Feldgarden M."/>
            <person name="Courvalin P."/>
            <person name="Perichon B."/>
            <person name="Grillot-Courvalin C."/>
            <person name="Clermont D."/>
            <person name="Rocha E."/>
            <person name="Yoon E.-J."/>
            <person name="Nemec A."/>
            <person name="Walker B."/>
            <person name="Young S.K."/>
            <person name="Zeng Q."/>
            <person name="Gargeya S."/>
            <person name="Fitzgerald M."/>
            <person name="Haas B."/>
            <person name="Abouelleil A."/>
            <person name="Alvarado L."/>
            <person name="Arachchi H.M."/>
            <person name="Berlin A.M."/>
            <person name="Chapman S.B."/>
            <person name="Dewar J."/>
            <person name="Goldberg J."/>
            <person name="Griggs A."/>
            <person name="Gujja S."/>
            <person name="Hansen M."/>
            <person name="Howarth C."/>
            <person name="Imamovic A."/>
            <person name="Larimer J."/>
            <person name="McCowan C."/>
            <person name="Murphy C."/>
            <person name="Neiman D."/>
            <person name="Pearson M."/>
            <person name="Priest M."/>
            <person name="Roberts A."/>
            <person name="Saif S."/>
            <person name="Shea T."/>
            <person name="Sisk P."/>
            <person name="Sykes S."/>
            <person name="Wortman J."/>
            <person name="Nusbaum C."/>
            <person name="Birren B."/>
        </authorList>
    </citation>
    <scope>NUCLEOTIDE SEQUENCE [LARGE SCALE GENOMIC DNA]</scope>
    <source>
        <strain evidence="2 3">CIP 81.8</strain>
    </source>
</reference>
<name>A0ABN0K6D6_ACICA</name>
<gene>
    <name evidence="2" type="ORF">F936_02081</name>
</gene>
<keyword evidence="1" id="KW-0472">Membrane</keyword>
<keyword evidence="1" id="KW-0812">Transmembrane</keyword>
<dbReference type="EMBL" id="APQI01000004">
    <property type="protein sequence ID" value="ENV98998.1"/>
    <property type="molecule type" value="Genomic_DNA"/>
</dbReference>
<evidence type="ECO:0008006" key="4">
    <source>
        <dbReference type="Google" id="ProtNLM"/>
    </source>
</evidence>
<accession>A0ABN0K6D6</accession>
<dbReference type="Proteomes" id="UP000013024">
    <property type="component" value="Unassembled WGS sequence"/>
</dbReference>
<keyword evidence="3" id="KW-1185">Reference proteome</keyword>
<keyword evidence="1" id="KW-1133">Transmembrane helix</keyword>
<feature type="transmembrane region" description="Helical" evidence="1">
    <location>
        <begin position="12"/>
        <end position="31"/>
    </location>
</feature>
<comment type="caution">
    <text evidence="2">The sequence shown here is derived from an EMBL/GenBank/DDBJ whole genome shotgun (WGS) entry which is preliminary data.</text>
</comment>